<keyword evidence="1" id="KW-1133">Transmembrane helix</keyword>
<dbReference type="EMBL" id="JARPYR010000019">
    <property type="protein sequence ID" value="MDT2597308.1"/>
    <property type="molecule type" value="Genomic_DNA"/>
</dbReference>
<organism evidence="3 4">
    <name type="scientific">Enterococcus dongliensis</name>
    <dbReference type="NCBI Taxonomy" id="2559925"/>
    <lineage>
        <taxon>Bacteria</taxon>
        <taxon>Bacillati</taxon>
        <taxon>Bacillota</taxon>
        <taxon>Bacilli</taxon>
        <taxon>Lactobacillales</taxon>
        <taxon>Enterococcaceae</taxon>
        <taxon>Enterococcus</taxon>
    </lineage>
</organism>
<proteinExistence type="predicted"/>
<keyword evidence="5" id="KW-1185">Reference proteome</keyword>
<evidence type="ECO:0000313" key="2">
    <source>
        <dbReference type="EMBL" id="MDT2597308.1"/>
    </source>
</evidence>
<dbReference type="Proteomes" id="UP001256547">
    <property type="component" value="Unassembled WGS sequence"/>
</dbReference>
<evidence type="ECO:0000313" key="3">
    <source>
        <dbReference type="EMBL" id="MDT2637819.1"/>
    </source>
</evidence>
<evidence type="ECO:0000313" key="5">
    <source>
        <dbReference type="Proteomes" id="UP001256547"/>
    </source>
</evidence>
<dbReference type="Proteomes" id="UP001245561">
    <property type="component" value="Unassembled WGS sequence"/>
</dbReference>
<dbReference type="AlphaFoldDB" id="A0AAP5NM26"/>
<dbReference type="EMBL" id="JARPYT010000014">
    <property type="protein sequence ID" value="MDT2637819.1"/>
    <property type="molecule type" value="Genomic_DNA"/>
</dbReference>
<name>A0AAP5NM26_9ENTE</name>
<feature type="transmembrane region" description="Helical" evidence="1">
    <location>
        <begin position="12"/>
        <end position="29"/>
    </location>
</feature>
<evidence type="ECO:0000313" key="4">
    <source>
        <dbReference type="Proteomes" id="UP001245561"/>
    </source>
</evidence>
<dbReference type="RefSeq" id="WP_137604182.1">
    <property type="nucleotide sequence ID" value="NZ_JARPYR010000019.1"/>
</dbReference>
<gene>
    <name evidence="3" type="ORF">P7D36_09970</name>
    <name evidence="2" type="ORF">P7D39_09885</name>
</gene>
<keyword evidence="1" id="KW-0812">Transmembrane</keyword>
<keyword evidence="1" id="KW-0472">Membrane</keyword>
<comment type="caution">
    <text evidence="3">The sequence shown here is derived from an EMBL/GenBank/DDBJ whole genome shotgun (WGS) entry which is preliminary data.</text>
</comment>
<dbReference type="GeneID" id="86910617"/>
<protein>
    <submittedName>
        <fullName evidence="3">Uncharacterized protein</fullName>
    </submittedName>
</protein>
<reference evidence="3 5" key="1">
    <citation type="submission" date="2023-03" db="EMBL/GenBank/DDBJ databases">
        <authorList>
            <person name="Shen W."/>
            <person name="Cai J."/>
        </authorList>
    </citation>
    <scope>NUCLEOTIDE SEQUENCE</scope>
    <source>
        <strain evidence="3">P55-2</strain>
        <strain evidence="2 5">P72-2</strain>
    </source>
</reference>
<sequence length="152" mass="17572">MIENLLRPEVLFSNALVCLVTFLLTRWALKRKKAPQQTEAVVQIPKQTKDGQAVLETSLTTLQSYKNNLNKYGYTYFQETTPIVIQQLQAEADSLIPGNTNQIIIELLQNNYEKLAAFQQEEVIDTKKQELEVLNHVNKTIIIWRNLLKESR</sequence>
<evidence type="ECO:0000256" key="1">
    <source>
        <dbReference type="SAM" id="Phobius"/>
    </source>
</evidence>
<accession>A0AAP5NM26</accession>